<feature type="domain" description="F-box" evidence="1">
    <location>
        <begin position="86"/>
        <end position="116"/>
    </location>
</feature>
<evidence type="ECO:0000259" key="1">
    <source>
        <dbReference type="Pfam" id="PF00646"/>
    </source>
</evidence>
<accession>A0AAD8KBR3</accession>
<dbReference type="Pfam" id="PF00646">
    <property type="entry name" value="F-box"/>
    <property type="match status" value="1"/>
</dbReference>
<name>A0AAD8KBR3_TARER</name>
<reference evidence="3" key="1">
    <citation type="journal article" date="2023" name="bioRxiv">
        <title>Improved chromosome-level genome assembly for marigold (Tagetes erecta).</title>
        <authorList>
            <person name="Jiang F."/>
            <person name="Yuan L."/>
            <person name="Wang S."/>
            <person name="Wang H."/>
            <person name="Xu D."/>
            <person name="Wang A."/>
            <person name="Fan W."/>
        </authorList>
    </citation>
    <scope>NUCLEOTIDE SEQUENCE</scope>
    <source>
        <strain evidence="3">WSJ</strain>
        <tissue evidence="3">Leaf</tissue>
    </source>
</reference>
<dbReference type="InterPro" id="IPR050796">
    <property type="entry name" value="SCF_F-box_component"/>
</dbReference>
<dbReference type="EMBL" id="JAUHHV010000007">
    <property type="protein sequence ID" value="KAK1419894.1"/>
    <property type="molecule type" value="Genomic_DNA"/>
</dbReference>
<evidence type="ECO:0000313" key="3">
    <source>
        <dbReference type="EMBL" id="KAK1419894.1"/>
    </source>
</evidence>
<dbReference type="AlphaFoldDB" id="A0AAD8KBR3"/>
<dbReference type="InterPro" id="IPR036047">
    <property type="entry name" value="F-box-like_dom_sf"/>
</dbReference>
<dbReference type="PANTHER" id="PTHR31672:SF13">
    <property type="entry name" value="F-BOX PROTEIN CPR30-LIKE"/>
    <property type="match status" value="1"/>
</dbReference>
<dbReference type="PANTHER" id="PTHR31672">
    <property type="entry name" value="BNACNNG10540D PROTEIN"/>
    <property type="match status" value="1"/>
</dbReference>
<dbReference type="SUPFAM" id="SSF81383">
    <property type="entry name" value="F-box domain"/>
    <property type="match status" value="1"/>
</dbReference>
<evidence type="ECO:0008006" key="5">
    <source>
        <dbReference type="Google" id="ProtNLM"/>
    </source>
</evidence>
<dbReference type="Proteomes" id="UP001229421">
    <property type="component" value="Unassembled WGS sequence"/>
</dbReference>
<protein>
    <recommendedName>
        <fullName evidence="5">F-box domain-containing protein</fullName>
    </recommendedName>
</protein>
<evidence type="ECO:0000259" key="2">
    <source>
        <dbReference type="Pfam" id="PF07734"/>
    </source>
</evidence>
<dbReference type="NCBIfam" id="TIGR01640">
    <property type="entry name" value="F_box_assoc_1"/>
    <property type="match status" value="1"/>
</dbReference>
<dbReference type="InterPro" id="IPR001810">
    <property type="entry name" value="F-box_dom"/>
</dbReference>
<proteinExistence type="predicted"/>
<feature type="domain" description="F-box associated beta-propeller type 1" evidence="2">
    <location>
        <begin position="155"/>
        <end position="360"/>
    </location>
</feature>
<dbReference type="Pfam" id="PF07734">
    <property type="entry name" value="FBA_1"/>
    <property type="match status" value="1"/>
</dbReference>
<keyword evidence="4" id="KW-1185">Reference proteome</keyword>
<organism evidence="3 4">
    <name type="scientific">Tagetes erecta</name>
    <name type="common">African marigold</name>
    <dbReference type="NCBI Taxonomy" id="13708"/>
    <lineage>
        <taxon>Eukaryota</taxon>
        <taxon>Viridiplantae</taxon>
        <taxon>Streptophyta</taxon>
        <taxon>Embryophyta</taxon>
        <taxon>Tracheophyta</taxon>
        <taxon>Spermatophyta</taxon>
        <taxon>Magnoliopsida</taxon>
        <taxon>eudicotyledons</taxon>
        <taxon>Gunneridae</taxon>
        <taxon>Pentapetalae</taxon>
        <taxon>asterids</taxon>
        <taxon>campanulids</taxon>
        <taxon>Asterales</taxon>
        <taxon>Asteraceae</taxon>
        <taxon>Asteroideae</taxon>
        <taxon>Heliantheae alliance</taxon>
        <taxon>Tageteae</taxon>
        <taxon>Tagetes</taxon>
    </lineage>
</organism>
<dbReference type="InterPro" id="IPR017451">
    <property type="entry name" value="F-box-assoc_interact_dom"/>
</dbReference>
<comment type="caution">
    <text evidence="3">The sequence shown here is derived from an EMBL/GenBank/DDBJ whole genome shotgun (WGS) entry which is preliminary data.</text>
</comment>
<gene>
    <name evidence="3" type="ORF">QVD17_29321</name>
</gene>
<sequence>MFACGMQDILVKFEKSKTFGDYQHVPILAAFFGLTYVDMFGTASKLIIGKKSMKRGQTSENREPGGIRKRTRTRIGVQELAMLSDQVLIRLDVEDLIRCKSVCKSWLTFISHPRFIKTHLNYSYNVDRNNNPYGHRRVDMGMKIPMFYTYMHDYKHSCYVIGSSNGLVCISYSNYEIVIANPCTRVETKLPQIPGYTPSSYWAFCCGFGYDSSTDDYKVVVGLKKSEYLTSFMMLGLRSSVWKVIGEKKYMFNSRIGTLCNGALHWLMFPQNHHTSNSNSNNNSNCNSNKNRKAMILSFDLCQHTFKEMPPPDDDPLYQSLDKNSMTLGIMGECLCILERVSFIHPHHNIWIMNKYDVKEPWGIVGAHDCGKDAQPQHLLRSLECVEYRRDDLFTRPYIRMCKNCFETDTPVFVRSLVSPHAPFFNC</sequence>
<evidence type="ECO:0000313" key="4">
    <source>
        <dbReference type="Proteomes" id="UP001229421"/>
    </source>
</evidence>
<dbReference type="InterPro" id="IPR006527">
    <property type="entry name" value="F-box-assoc_dom_typ1"/>
</dbReference>